<dbReference type="CDD" id="cd16917">
    <property type="entry name" value="HATPase_UhpB-NarQ-NarX-like"/>
    <property type="match status" value="1"/>
</dbReference>
<dbReference type="Pfam" id="PF08448">
    <property type="entry name" value="PAS_4"/>
    <property type="match status" value="1"/>
</dbReference>
<dbReference type="InterPro" id="IPR035965">
    <property type="entry name" value="PAS-like_dom_sf"/>
</dbReference>
<dbReference type="SUPFAM" id="SSF55874">
    <property type="entry name" value="ATPase domain of HSP90 chaperone/DNA topoisomerase II/histidine kinase"/>
    <property type="match status" value="1"/>
</dbReference>
<comment type="function">
    <text evidence="14">Member of the two-component regulatory system NreB/NreC involved in the control of dissimilatory nitrate/nitrite reduction in response to oxygen. NreB functions as a direct oxygen sensor histidine kinase which is autophosphorylated, in the absence of oxygen, probably at the conserved histidine residue, and transfers its phosphate group probably to a conserved aspartate residue of NreC. NreB/NreC activates the expression of the nitrate (narGHJI) and nitrite (nir) reductase operons, as well as the putative nitrate transporter gene narT.</text>
</comment>
<keyword evidence="9" id="KW-0479">Metal-binding</keyword>
<sequence length="625" mass="72113">MDIFILIIYILLISAGVSLYLIKYRKTKKELDLTLNRIKDAVISVDNEWRYTFLNDAALKTHPFGRKDTLGKVLWNVHPKLVGTIFWHTYHKAMASGDIMEFENYYNEMSTWFSVKVYPSDTGLTIFYQDITESKHIRIQLAKSEKKYRTLFYKSPLPIWLYDFESLRFIDVNEAAVSHYGYTRDEFLSMTIKDIRPKEDIAVLLEDIVQVRQNSYRSRHGSWRHLKKNGDILTVEATAHSFTHEGRKARIVIINDITQKTIMEQKLLDNQMKLNEAQAIGRLGNWDIDLQKNIHTWSDQLYTIFGLDKIATVPSVDLFLSFIHPEDKGMAENLIKEAVYDFKVAKLDFRFITSTGQQRFGYIEWRFEYSTNNIPIRLFGILQDITERREAEESSKQLEAKIKEQKIQALKKISKAIIKAQEKQKNYIAQELHDNINQILFSAKLHLGIAGRKNPAIKELIEQPIDQISKAMDEIHLLSQNLVTPLTEAGLEEIITNLIHKINHDTDNSISIFFSYSIPFEFSDELKLNIYRIIQEQLQNILKHAEAKNVTIALTANDTSIYITVEDDGKGYDVQQKRKGLGISNIIHRAEAFNGKVEILSKVGEGSRINVTIPYGLNSGDGNAI</sequence>
<keyword evidence="10" id="KW-0418">Kinase</keyword>
<comment type="subcellular location">
    <subcellularLocation>
        <location evidence="3">Cytoplasm</location>
    </subcellularLocation>
</comment>
<dbReference type="InterPro" id="IPR013656">
    <property type="entry name" value="PAS_4"/>
</dbReference>
<dbReference type="InterPro" id="IPR000700">
    <property type="entry name" value="PAS-assoc_C"/>
</dbReference>
<dbReference type="Gene3D" id="1.20.5.1930">
    <property type="match status" value="1"/>
</dbReference>
<dbReference type="RefSeq" id="WP_121377615.1">
    <property type="nucleotide sequence ID" value="NZ_RBLC01000007.1"/>
</dbReference>
<feature type="domain" description="Histidine kinase" evidence="17">
    <location>
        <begin position="427"/>
        <end position="617"/>
    </location>
</feature>
<comment type="caution">
    <text evidence="20">The sequence shown here is derived from an EMBL/GenBank/DDBJ whole genome shotgun (WGS) entry which is preliminary data.</text>
</comment>
<dbReference type="InterPro" id="IPR013655">
    <property type="entry name" value="PAS_fold_3"/>
</dbReference>
<dbReference type="SUPFAM" id="SSF55785">
    <property type="entry name" value="PYP-like sensor domain (PAS domain)"/>
    <property type="match status" value="3"/>
</dbReference>
<dbReference type="Gene3D" id="3.30.565.10">
    <property type="entry name" value="Histidine kinase-like ATPase, C-terminal domain"/>
    <property type="match status" value="1"/>
</dbReference>
<keyword evidence="6" id="KW-0004">4Fe-4S</keyword>
<dbReference type="PRINTS" id="PR00344">
    <property type="entry name" value="BCTRLSENSOR"/>
</dbReference>
<evidence type="ECO:0000313" key="21">
    <source>
        <dbReference type="Proteomes" id="UP000277579"/>
    </source>
</evidence>
<dbReference type="InterPro" id="IPR001610">
    <property type="entry name" value="PAC"/>
</dbReference>
<dbReference type="Pfam" id="PF07730">
    <property type="entry name" value="HisKA_3"/>
    <property type="match status" value="1"/>
</dbReference>
<keyword evidence="13" id="KW-0411">Iron-sulfur</keyword>
<dbReference type="Pfam" id="PF02518">
    <property type="entry name" value="HATPase_c"/>
    <property type="match status" value="1"/>
</dbReference>
<evidence type="ECO:0000259" key="19">
    <source>
        <dbReference type="PROSITE" id="PS50113"/>
    </source>
</evidence>
<keyword evidence="21" id="KW-1185">Reference proteome</keyword>
<proteinExistence type="predicted"/>
<keyword evidence="7" id="KW-0963">Cytoplasm</keyword>
<dbReference type="PANTHER" id="PTHR24421:SF59">
    <property type="entry name" value="OXYGEN SENSOR HISTIDINE KINASE NREB"/>
    <property type="match status" value="1"/>
</dbReference>
<dbReference type="OrthoDB" id="9124519at2"/>
<dbReference type="PROSITE" id="PS50112">
    <property type="entry name" value="PAS"/>
    <property type="match status" value="1"/>
</dbReference>
<keyword evidence="12" id="KW-0902">Two-component regulatory system</keyword>
<evidence type="ECO:0000259" key="18">
    <source>
        <dbReference type="PROSITE" id="PS50112"/>
    </source>
</evidence>
<evidence type="ECO:0000256" key="12">
    <source>
        <dbReference type="ARBA" id="ARBA00023012"/>
    </source>
</evidence>
<organism evidence="20 21">
    <name type="scientific">Flavobacterium endophyticum</name>
    <dbReference type="NCBI Taxonomy" id="1540163"/>
    <lineage>
        <taxon>Bacteria</taxon>
        <taxon>Pseudomonadati</taxon>
        <taxon>Bacteroidota</taxon>
        <taxon>Flavobacteriia</taxon>
        <taxon>Flavobacteriales</taxon>
        <taxon>Flavobacteriaceae</taxon>
        <taxon>Flavobacterium</taxon>
    </lineage>
</organism>
<evidence type="ECO:0000256" key="13">
    <source>
        <dbReference type="ARBA" id="ARBA00023014"/>
    </source>
</evidence>
<dbReference type="InterPro" id="IPR000014">
    <property type="entry name" value="PAS"/>
</dbReference>
<feature type="transmembrane region" description="Helical" evidence="16">
    <location>
        <begin position="6"/>
        <end position="22"/>
    </location>
</feature>
<dbReference type="EC" id="2.7.13.3" evidence="4"/>
<evidence type="ECO:0000256" key="9">
    <source>
        <dbReference type="ARBA" id="ARBA00022723"/>
    </source>
</evidence>
<dbReference type="PROSITE" id="PS50109">
    <property type="entry name" value="HIS_KIN"/>
    <property type="match status" value="1"/>
</dbReference>
<dbReference type="Pfam" id="PF08447">
    <property type="entry name" value="PAS_3"/>
    <property type="match status" value="1"/>
</dbReference>
<feature type="domain" description="PAS" evidence="18">
    <location>
        <begin position="144"/>
        <end position="215"/>
    </location>
</feature>
<comment type="catalytic activity">
    <reaction evidence="1">
        <text>ATP + protein L-histidine = ADP + protein N-phospho-L-histidine.</text>
        <dbReference type="EC" id="2.7.13.3"/>
    </reaction>
</comment>
<dbReference type="GO" id="GO:0000155">
    <property type="term" value="F:phosphorelay sensor kinase activity"/>
    <property type="evidence" value="ECO:0007669"/>
    <property type="project" value="InterPro"/>
</dbReference>
<evidence type="ECO:0000256" key="1">
    <source>
        <dbReference type="ARBA" id="ARBA00000085"/>
    </source>
</evidence>
<keyword evidence="11" id="KW-0408">Iron</keyword>
<dbReference type="PROSITE" id="PS50113">
    <property type="entry name" value="PAC"/>
    <property type="match status" value="1"/>
</dbReference>
<dbReference type="CDD" id="cd00130">
    <property type="entry name" value="PAS"/>
    <property type="match status" value="1"/>
</dbReference>
<dbReference type="InterPro" id="IPR005467">
    <property type="entry name" value="His_kinase_dom"/>
</dbReference>
<feature type="domain" description="PAC" evidence="19">
    <location>
        <begin position="345"/>
        <end position="397"/>
    </location>
</feature>
<dbReference type="SMART" id="SM00086">
    <property type="entry name" value="PAC"/>
    <property type="match status" value="2"/>
</dbReference>
<evidence type="ECO:0000256" key="14">
    <source>
        <dbReference type="ARBA" id="ARBA00024827"/>
    </source>
</evidence>
<keyword evidence="16" id="KW-0812">Transmembrane</keyword>
<dbReference type="Pfam" id="PF13426">
    <property type="entry name" value="PAS_9"/>
    <property type="match status" value="1"/>
</dbReference>
<dbReference type="GO" id="GO:0046983">
    <property type="term" value="F:protein dimerization activity"/>
    <property type="evidence" value="ECO:0007669"/>
    <property type="project" value="InterPro"/>
</dbReference>
<keyword evidence="8" id="KW-0808">Transferase</keyword>
<evidence type="ECO:0000256" key="7">
    <source>
        <dbReference type="ARBA" id="ARBA00022490"/>
    </source>
</evidence>
<dbReference type="EMBL" id="RBLC01000007">
    <property type="protein sequence ID" value="RKS17904.1"/>
    <property type="molecule type" value="Genomic_DNA"/>
</dbReference>
<evidence type="ECO:0000256" key="16">
    <source>
        <dbReference type="SAM" id="Phobius"/>
    </source>
</evidence>
<dbReference type="Gene3D" id="3.30.450.20">
    <property type="entry name" value="PAS domain"/>
    <property type="match status" value="3"/>
</dbReference>
<evidence type="ECO:0000256" key="5">
    <source>
        <dbReference type="ARBA" id="ARBA00017322"/>
    </source>
</evidence>
<dbReference type="GO" id="GO:0051539">
    <property type="term" value="F:4 iron, 4 sulfur cluster binding"/>
    <property type="evidence" value="ECO:0007669"/>
    <property type="project" value="UniProtKB-KW"/>
</dbReference>
<comment type="cofactor">
    <cofactor evidence="2">
        <name>[4Fe-4S] cluster</name>
        <dbReference type="ChEBI" id="CHEBI:49883"/>
    </cofactor>
</comment>
<dbReference type="InterPro" id="IPR003594">
    <property type="entry name" value="HATPase_dom"/>
</dbReference>
<accession>A0A495LWB6</accession>
<reference evidence="20 21" key="1">
    <citation type="submission" date="2018-10" db="EMBL/GenBank/DDBJ databases">
        <title>Genomic Encyclopedia of Archaeal and Bacterial Type Strains, Phase II (KMG-II): from individual species to whole genera.</title>
        <authorList>
            <person name="Goeker M."/>
        </authorList>
    </citation>
    <scope>NUCLEOTIDE SEQUENCE [LARGE SCALE GENOMIC DNA]</scope>
    <source>
        <strain evidence="20 21">DSM 29537</strain>
    </source>
</reference>
<evidence type="ECO:0000259" key="17">
    <source>
        <dbReference type="PROSITE" id="PS50109"/>
    </source>
</evidence>
<dbReference type="SMART" id="SM00091">
    <property type="entry name" value="PAS"/>
    <property type="match status" value="3"/>
</dbReference>
<evidence type="ECO:0000256" key="8">
    <source>
        <dbReference type="ARBA" id="ARBA00022679"/>
    </source>
</evidence>
<evidence type="ECO:0000313" key="20">
    <source>
        <dbReference type="EMBL" id="RKS17904.1"/>
    </source>
</evidence>
<keyword evidence="16" id="KW-0472">Membrane</keyword>
<evidence type="ECO:0000256" key="11">
    <source>
        <dbReference type="ARBA" id="ARBA00023004"/>
    </source>
</evidence>
<dbReference type="SMART" id="SM00387">
    <property type="entry name" value="HATPase_c"/>
    <property type="match status" value="1"/>
</dbReference>
<dbReference type="NCBIfam" id="TIGR00229">
    <property type="entry name" value="sensory_box"/>
    <property type="match status" value="1"/>
</dbReference>
<evidence type="ECO:0000256" key="4">
    <source>
        <dbReference type="ARBA" id="ARBA00012438"/>
    </source>
</evidence>
<evidence type="ECO:0000256" key="10">
    <source>
        <dbReference type="ARBA" id="ARBA00022777"/>
    </source>
</evidence>
<dbReference type="GO" id="GO:0016020">
    <property type="term" value="C:membrane"/>
    <property type="evidence" value="ECO:0007669"/>
    <property type="project" value="InterPro"/>
</dbReference>
<evidence type="ECO:0000256" key="15">
    <source>
        <dbReference type="ARBA" id="ARBA00030800"/>
    </source>
</evidence>
<dbReference type="InterPro" id="IPR004358">
    <property type="entry name" value="Sig_transdc_His_kin-like_C"/>
</dbReference>
<evidence type="ECO:0000256" key="3">
    <source>
        <dbReference type="ARBA" id="ARBA00004496"/>
    </source>
</evidence>
<dbReference type="AlphaFoldDB" id="A0A495LWB6"/>
<dbReference type="InterPro" id="IPR011712">
    <property type="entry name" value="Sig_transdc_His_kin_sub3_dim/P"/>
</dbReference>
<keyword evidence="16" id="KW-1133">Transmembrane helix</keyword>
<dbReference type="InterPro" id="IPR050482">
    <property type="entry name" value="Sensor_HK_TwoCompSys"/>
</dbReference>
<gene>
    <name evidence="20" type="ORF">CLV94_3346</name>
</gene>
<dbReference type="GO" id="GO:0005737">
    <property type="term" value="C:cytoplasm"/>
    <property type="evidence" value="ECO:0007669"/>
    <property type="project" value="UniProtKB-SubCell"/>
</dbReference>
<dbReference type="PANTHER" id="PTHR24421">
    <property type="entry name" value="NITRATE/NITRITE SENSOR PROTEIN NARX-RELATED"/>
    <property type="match status" value="1"/>
</dbReference>
<name>A0A495LWB6_9FLAO</name>
<dbReference type="InterPro" id="IPR036890">
    <property type="entry name" value="HATPase_C_sf"/>
</dbReference>
<dbReference type="Proteomes" id="UP000277579">
    <property type="component" value="Unassembled WGS sequence"/>
</dbReference>
<dbReference type="GO" id="GO:0046872">
    <property type="term" value="F:metal ion binding"/>
    <property type="evidence" value="ECO:0007669"/>
    <property type="project" value="UniProtKB-KW"/>
</dbReference>
<protein>
    <recommendedName>
        <fullName evidence="5">Oxygen sensor histidine kinase NreB</fullName>
        <ecNumber evidence="4">2.7.13.3</ecNumber>
    </recommendedName>
    <alternativeName>
        <fullName evidence="15">Nitrogen regulation protein B</fullName>
    </alternativeName>
</protein>
<evidence type="ECO:0000256" key="2">
    <source>
        <dbReference type="ARBA" id="ARBA00001966"/>
    </source>
</evidence>
<evidence type="ECO:0000256" key="6">
    <source>
        <dbReference type="ARBA" id="ARBA00022485"/>
    </source>
</evidence>